<accession>A0AAV7KY45</accession>
<dbReference type="EMBL" id="JANPWB010000016">
    <property type="protein sequence ID" value="KAJ1082984.1"/>
    <property type="molecule type" value="Genomic_DNA"/>
</dbReference>
<evidence type="ECO:0000256" key="2">
    <source>
        <dbReference type="SAM" id="MobiDB-lite"/>
    </source>
</evidence>
<protein>
    <submittedName>
        <fullName evidence="3">Uncharacterized protein</fullName>
    </submittedName>
</protein>
<evidence type="ECO:0000256" key="1">
    <source>
        <dbReference type="SAM" id="Coils"/>
    </source>
</evidence>
<dbReference type="Proteomes" id="UP001066276">
    <property type="component" value="Chromosome 12"/>
</dbReference>
<dbReference type="AlphaFoldDB" id="A0AAV7KY45"/>
<dbReference type="InterPro" id="IPR042566">
    <property type="entry name" value="L1_C"/>
</dbReference>
<keyword evidence="4" id="KW-1185">Reference proteome</keyword>
<dbReference type="Gene3D" id="3.30.70.1820">
    <property type="entry name" value="L1 transposable element, RRM domain"/>
    <property type="match status" value="1"/>
</dbReference>
<dbReference type="PANTHER" id="PTHR11505">
    <property type="entry name" value="L1 TRANSPOSABLE ELEMENT-RELATED"/>
    <property type="match status" value="1"/>
</dbReference>
<feature type="compositionally biased region" description="Basic and acidic residues" evidence="2">
    <location>
        <begin position="7"/>
        <end position="20"/>
    </location>
</feature>
<evidence type="ECO:0000313" key="4">
    <source>
        <dbReference type="Proteomes" id="UP001066276"/>
    </source>
</evidence>
<dbReference type="InterPro" id="IPR004244">
    <property type="entry name" value="Transposase_22"/>
</dbReference>
<keyword evidence="1" id="KW-0175">Coiled coil</keyword>
<evidence type="ECO:0000313" key="3">
    <source>
        <dbReference type="EMBL" id="KAJ1082984.1"/>
    </source>
</evidence>
<reference evidence="3" key="1">
    <citation type="journal article" date="2022" name="bioRxiv">
        <title>Sequencing and chromosome-scale assembly of the giantPleurodeles waltlgenome.</title>
        <authorList>
            <person name="Brown T."/>
            <person name="Elewa A."/>
            <person name="Iarovenko S."/>
            <person name="Subramanian E."/>
            <person name="Araus A.J."/>
            <person name="Petzold A."/>
            <person name="Susuki M."/>
            <person name="Suzuki K.-i.T."/>
            <person name="Hayashi T."/>
            <person name="Toyoda A."/>
            <person name="Oliveira C."/>
            <person name="Osipova E."/>
            <person name="Leigh N.D."/>
            <person name="Simon A."/>
            <person name="Yun M.H."/>
        </authorList>
    </citation>
    <scope>NUCLEOTIDE SEQUENCE</scope>
    <source>
        <strain evidence="3">20211129_DDA</strain>
        <tissue evidence="3">Liver</tissue>
    </source>
</reference>
<organism evidence="3 4">
    <name type="scientific">Pleurodeles waltl</name>
    <name type="common">Iberian ribbed newt</name>
    <dbReference type="NCBI Taxonomy" id="8319"/>
    <lineage>
        <taxon>Eukaryota</taxon>
        <taxon>Metazoa</taxon>
        <taxon>Chordata</taxon>
        <taxon>Craniata</taxon>
        <taxon>Vertebrata</taxon>
        <taxon>Euteleostomi</taxon>
        <taxon>Amphibia</taxon>
        <taxon>Batrachia</taxon>
        <taxon>Caudata</taxon>
        <taxon>Salamandroidea</taxon>
        <taxon>Salamandridae</taxon>
        <taxon>Pleurodelinae</taxon>
        <taxon>Pleurodeles</taxon>
    </lineage>
</organism>
<feature type="region of interest" description="Disordered" evidence="2">
    <location>
        <begin position="1"/>
        <end position="26"/>
    </location>
</feature>
<dbReference type="Gene3D" id="3.30.250.20">
    <property type="entry name" value="L1 transposable element, C-terminal domain"/>
    <property type="match status" value="1"/>
</dbReference>
<proteinExistence type="predicted"/>
<comment type="caution">
    <text evidence="3">The sequence shown here is derived from an EMBL/GenBank/DDBJ whole genome shotgun (WGS) entry which is preliminary data.</text>
</comment>
<feature type="coiled-coil region" evidence="1">
    <location>
        <begin position="55"/>
        <end position="110"/>
    </location>
</feature>
<sequence length="280" mass="31839">MSSRVRKMGDGMEPGSERGPEMPTAEEQDLRQILVAMQHSLTQIDGKIDSLSYRMDRMTEHLAKHVELLDQSERRVSEVEDGQTQLAASHVNLSKEVHSLRLKVDDLEARSQRNNLRIVGVAESTAIDNMEGFIERLLVQLLGRITFSDLFVVERSHRSLATHPPPGAPPCPIIARLLNYRDRDAALRHPRELKTLQYEGMTVSLHPDSTLQVQEARRQFITGKKQLRDLHLEYRMLYPANLRVEVDGSLLFFTDHKKLDQFVKRRAACKGGGDADDTDP</sequence>
<name>A0AAV7KY45_PLEWA</name>
<gene>
    <name evidence="3" type="ORF">NDU88_003145</name>
</gene>